<accession>A0A090CYN5</accession>
<evidence type="ECO:0000313" key="12">
    <source>
        <dbReference type="Proteomes" id="UP000031552"/>
    </source>
</evidence>
<dbReference type="InterPro" id="IPR027417">
    <property type="entry name" value="P-loop_NTPase"/>
</dbReference>
<evidence type="ECO:0000256" key="9">
    <source>
        <dbReference type="ARBA" id="ARBA00023136"/>
    </source>
</evidence>
<dbReference type="STRING" id="1437425.CSEC_0792"/>
<name>A0A090CYN5_9BACT</name>
<protein>
    <submittedName>
        <fullName evidence="11">ABC-type transporter, ATPase subunit</fullName>
        <ecNumber evidence="11">3.6.3.-</ecNumber>
    </submittedName>
</protein>
<dbReference type="RefSeq" id="WP_053331752.1">
    <property type="nucleotide sequence ID" value="NZ_CCEJ010000003.1"/>
</dbReference>
<keyword evidence="7" id="KW-0067">ATP-binding</keyword>
<sequence length="257" mass="28385">MSPLLEIKKLGLSYKKNVNGLVDISLNLNKNEVLGVAGPSGSGKSSLAKAILNLPGFAPEAQISGEILYNGKNLLLFNNKEKRLFWKKEIGVVFQDALASLNPFMSIKSQLFEGIESKKERLDIALDLLSKVRIRNPLQILSLYPHELSGGMRQRVMIALALAKKPKILILDEPTTALDPTVQACILSMLRTIKQNSKMAILMISHDLGALAGLADRIAIMDKGRLIEEQGVDSFFKNPIHPFSKKLLDAFKQIRSL</sequence>
<reference evidence="11" key="1">
    <citation type="submission" date="2013-12" db="EMBL/GenBank/DDBJ databases">
        <authorList>
            <person name="Linke B."/>
        </authorList>
    </citation>
    <scope>NUCLEOTIDE SEQUENCE [LARGE SCALE GENOMIC DNA]</scope>
    <source>
        <strain evidence="11">CRIB-18</strain>
    </source>
</reference>
<comment type="caution">
    <text evidence="11">The sequence shown here is derived from an EMBL/GenBank/DDBJ whole genome shotgun (WGS) entry which is preliminary data.</text>
</comment>
<dbReference type="SMART" id="SM00382">
    <property type="entry name" value="AAA"/>
    <property type="match status" value="1"/>
</dbReference>
<organism evidence="11 12">
    <name type="scientific">Candidatus Criblamydia sequanensis CRIB-18</name>
    <dbReference type="NCBI Taxonomy" id="1437425"/>
    <lineage>
        <taxon>Bacteria</taxon>
        <taxon>Pseudomonadati</taxon>
        <taxon>Chlamydiota</taxon>
        <taxon>Chlamydiia</taxon>
        <taxon>Parachlamydiales</taxon>
        <taxon>Candidatus Criblamydiaceae</taxon>
        <taxon>Candidatus Criblamydia</taxon>
    </lineage>
</organism>
<evidence type="ECO:0000256" key="2">
    <source>
        <dbReference type="ARBA" id="ARBA00005417"/>
    </source>
</evidence>
<dbReference type="GO" id="GO:0016887">
    <property type="term" value="F:ATP hydrolysis activity"/>
    <property type="evidence" value="ECO:0007669"/>
    <property type="project" value="InterPro"/>
</dbReference>
<dbReference type="InterPro" id="IPR003439">
    <property type="entry name" value="ABC_transporter-like_ATP-bd"/>
</dbReference>
<evidence type="ECO:0000256" key="7">
    <source>
        <dbReference type="ARBA" id="ARBA00022840"/>
    </source>
</evidence>
<evidence type="ECO:0000256" key="6">
    <source>
        <dbReference type="ARBA" id="ARBA00022741"/>
    </source>
</evidence>
<keyword evidence="6" id="KW-0547">Nucleotide-binding</keyword>
<evidence type="ECO:0000256" key="5">
    <source>
        <dbReference type="ARBA" id="ARBA00022519"/>
    </source>
</evidence>
<keyword evidence="12" id="KW-1185">Reference proteome</keyword>
<dbReference type="InterPro" id="IPR017871">
    <property type="entry name" value="ABC_transporter-like_CS"/>
</dbReference>
<dbReference type="PANTHER" id="PTHR43297:SF14">
    <property type="entry name" value="ATPASE AAA-TYPE CORE DOMAIN-CONTAINING PROTEIN"/>
    <property type="match status" value="1"/>
</dbReference>
<dbReference type="PROSITE" id="PS00211">
    <property type="entry name" value="ABC_TRANSPORTER_1"/>
    <property type="match status" value="1"/>
</dbReference>
<dbReference type="GO" id="GO:0005524">
    <property type="term" value="F:ATP binding"/>
    <property type="evidence" value="ECO:0007669"/>
    <property type="project" value="UniProtKB-KW"/>
</dbReference>
<dbReference type="EMBL" id="CCEJ010000003">
    <property type="protein sequence ID" value="CDR33621.1"/>
    <property type="molecule type" value="Genomic_DNA"/>
</dbReference>
<dbReference type="GO" id="GO:0005886">
    <property type="term" value="C:plasma membrane"/>
    <property type="evidence" value="ECO:0007669"/>
    <property type="project" value="UniProtKB-SubCell"/>
</dbReference>
<keyword evidence="9" id="KW-0472">Membrane</keyword>
<reference evidence="11" key="2">
    <citation type="submission" date="2014-09" db="EMBL/GenBank/DDBJ databases">
        <title>Criblamydia sequanensis harbors a mega-plasmid encoding arsenite resistance.</title>
        <authorList>
            <person name="Bertelli C."/>
            <person name="Goesmann A."/>
            <person name="Greub G."/>
        </authorList>
    </citation>
    <scope>NUCLEOTIDE SEQUENCE [LARGE SCALE GENOMIC DNA]</scope>
    <source>
        <strain evidence="11">CRIB-18</strain>
    </source>
</reference>
<dbReference type="Proteomes" id="UP000031552">
    <property type="component" value="Unassembled WGS sequence"/>
</dbReference>
<keyword evidence="8" id="KW-1278">Translocase</keyword>
<proteinExistence type="inferred from homology"/>
<comment type="similarity">
    <text evidence="2">Belongs to the ABC transporter superfamily.</text>
</comment>
<keyword evidence="3" id="KW-0813">Transport</keyword>
<dbReference type="InterPro" id="IPR050388">
    <property type="entry name" value="ABC_Ni/Peptide_Import"/>
</dbReference>
<dbReference type="EC" id="3.6.3.-" evidence="11"/>
<gene>
    <name evidence="11" type="ORF">CSEC_0792</name>
</gene>
<evidence type="ECO:0000313" key="11">
    <source>
        <dbReference type="EMBL" id="CDR33621.1"/>
    </source>
</evidence>
<dbReference type="Gene3D" id="3.40.50.300">
    <property type="entry name" value="P-loop containing nucleotide triphosphate hydrolases"/>
    <property type="match status" value="1"/>
</dbReference>
<keyword evidence="5" id="KW-0997">Cell inner membrane</keyword>
<dbReference type="eggNOG" id="COG0444">
    <property type="taxonomic scope" value="Bacteria"/>
</dbReference>
<evidence type="ECO:0000256" key="1">
    <source>
        <dbReference type="ARBA" id="ARBA00004417"/>
    </source>
</evidence>
<dbReference type="SUPFAM" id="SSF52540">
    <property type="entry name" value="P-loop containing nucleoside triphosphate hydrolases"/>
    <property type="match status" value="1"/>
</dbReference>
<evidence type="ECO:0000256" key="8">
    <source>
        <dbReference type="ARBA" id="ARBA00022967"/>
    </source>
</evidence>
<dbReference type="CDD" id="cd03257">
    <property type="entry name" value="ABC_NikE_OppD_transporters"/>
    <property type="match status" value="1"/>
</dbReference>
<keyword evidence="4" id="KW-1003">Cell membrane</keyword>
<dbReference type="AlphaFoldDB" id="A0A090CYN5"/>
<dbReference type="PANTHER" id="PTHR43297">
    <property type="entry name" value="OLIGOPEPTIDE TRANSPORT ATP-BINDING PROTEIN APPD"/>
    <property type="match status" value="1"/>
</dbReference>
<keyword evidence="11" id="KW-0378">Hydrolase</keyword>
<comment type="subcellular location">
    <subcellularLocation>
        <location evidence="1">Cell inner membrane</location>
        <topology evidence="1">Peripheral membrane protein</topology>
    </subcellularLocation>
</comment>
<evidence type="ECO:0000259" key="10">
    <source>
        <dbReference type="PROSITE" id="PS50893"/>
    </source>
</evidence>
<evidence type="ECO:0000256" key="3">
    <source>
        <dbReference type="ARBA" id="ARBA00022448"/>
    </source>
</evidence>
<dbReference type="InterPro" id="IPR003593">
    <property type="entry name" value="AAA+_ATPase"/>
</dbReference>
<feature type="domain" description="ABC transporter" evidence="10">
    <location>
        <begin position="5"/>
        <end position="248"/>
    </location>
</feature>
<dbReference type="Pfam" id="PF00005">
    <property type="entry name" value="ABC_tran"/>
    <property type="match status" value="1"/>
</dbReference>
<evidence type="ECO:0000256" key="4">
    <source>
        <dbReference type="ARBA" id="ARBA00022475"/>
    </source>
</evidence>
<dbReference type="PROSITE" id="PS50893">
    <property type="entry name" value="ABC_TRANSPORTER_2"/>
    <property type="match status" value="1"/>
</dbReference>